<evidence type="ECO:0000313" key="1">
    <source>
        <dbReference type="EMBL" id="VDN16230.1"/>
    </source>
</evidence>
<protein>
    <submittedName>
        <fullName evidence="1">Uncharacterized protein</fullName>
    </submittedName>
</protein>
<dbReference type="AlphaFoldDB" id="A0A3P7LSR8"/>
<reference evidence="1 2" key="1">
    <citation type="submission" date="2018-11" db="EMBL/GenBank/DDBJ databases">
        <authorList>
            <consortium name="Pathogen Informatics"/>
        </authorList>
    </citation>
    <scope>NUCLEOTIDE SEQUENCE [LARGE SCALE GENOMIC DNA]</scope>
</reference>
<dbReference type="EMBL" id="UYRU01065103">
    <property type="protein sequence ID" value="VDN16230.1"/>
    <property type="molecule type" value="Genomic_DNA"/>
</dbReference>
<proteinExistence type="predicted"/>
<evidence type="ECO:0000313" key="2">
    <source>
        <dbReference type="Proteomes" id="UP000281553"/>
    </source>
</evidence>
<sequence length="144" mass="15499">MLFAAVSTATMWAGRQVAGRIAYLGCGWKGAVCVFTNPEETTRDSLFAPSHNLPQLQPLQENSNFSVVCDAVDAVDAVTVQTAICLRHQIFVIPTADRKTGGHMIRNVITAAINIIIVIIARSHPAMSLPSPAACTLNQKPSIW</sequence>
<keyword evidence="2" id="KW-1185">Reference proteome</keyword>
<name>A0A3P7LSR8_DIBLA</name>
<accession>A0A3P7LSR8</accession>
<organism evidence="1 2">
    <name type="scientific">Dibothriocephalus latus</name>
    <name type="common">Fish tapeworm</name>
    <name type="synonym">Diphyllobothrium latum</name>
    <dbReference type="NCBI Taxonomy" id="60516"/>
    <lineage>
        <taxon>Eukaryota</taxon>
        <taxon>Metazoa</taxon>
        <taxon>Spiralia</taxon>
        <taxon>Lophotrochozoa</taxon>
        <taxon>Platyhelminthes</taxon>
        <taxon>Cestoda</taxon>
        <taxon>Eucestoda</taxon>
        <taxon>Diphyllobothriidea</taxon>
        <taxon>Diphyllobothriidae</taxon>
        <taxon>Dibothriocephalus</taxon>
    </lineage>
</organism>
<gene>
    <name evidence="1" type="ORF">DILT_LOCUS12061</name>
</gene>
<dbReference type="Proteomes" id="UP000281553">
    <property type="component" value="Unassembled WGS sequence"/>
</dbReference>
<dbReference type="OrthoDB" id="75923at2759"/>